<feature type="transmembrane region" description="Helical" evidence="1">
    <location>
        <begin position="41"/>
        <end position="64"/>
    </location>
</feature>
<accession>T1F901</accession>
<evidence type="ECO:0000313" key="4">
    <source>
        <dbReference type="Proteomes" id="UP000015101"/>
    </source>
</evidence>
<dbReference type="GeneID" id="20205300"/>
<reference evidence="4" key="1">
    <citation type="submission" date="2012-12" db="EMBL/GenBank/DDBJ databases">
        <authorList>
            <person name="Hellsten U."/>
            <person name="Grimwood J."/>
            <person name="Chapman J.A."/>
            <person name="Shapiro H."/>
            <person name="Aerts A."/>
            <person name="Otillar R.P."/>
            <person name="Terry A.Y."/>
            <person name="Boore J.L."/>
            <person name="Simakov O."/>
            <person name="Marletaz F."/>
            <person name="Cho S.-J."/>
            <person name="Edsinger-Gonzales E."/>
            <person name="Havlak P."/>
            <person name="Kuo D.-H."/>
            <person name="Larsson T."/>
            <person name="Lv J."/>
            <person name="Arendt D."/>
            <person name="Savage R."/>
            <person name="Osoegawa K."/>
            <person name="de Jong P."/>
            <person name="Lindberg D.R."/>
            <person name="Seaver E.C."/>
            <person name="Weisblat D.A."/>
            <person name="Putnam N.H."/>
            <person name="Grigoriev I.V."/>
            <person name="Rokhsar D.S."/>
        </authorList>
    </citation>
    <scope>NUCLEOTIDE SEQUENCE</scope>
</reference>
<keyword evidence="1" id="KW-0812">Transmembrane</keyword>
<keyword evidence="1" id="KW-0472">Membrane</keyword>
<dbReference type="EMBL" id="AMQM01005166">
    <property type="status" value="NOT_ANNOTATED_CDS"/>
    <property type="molecule type" value="Genomic_DNA"/>
</dbReference>
<organism evidence="3 4">
    <name type="scientific">Helobdella robusta</name>
    <name type="common">Californian leech</name>
    <dbReference type="NCBI Taxonomy" id="6412"/>
    <lineage>
        <taxon>Eukaryota</taxon>
        <taxon>Metazoa</taxon>
        <taxon>Spiralia</taxon>
        <taxon>Lophotrochozoa</taxon>
        <taxon>Annelida</taxon>
        <taxon>Clitellata</taxon>
        <taxon>Hirudinea</taxon>
        <taxon>Rhynchobdellida</taxon>
        <taxon>Glossiphoniidae</taxon>
        <taxon>Helobdella</taxon>
    </lineage>
</organism>
<dbReference type="KEGG" id="hro:HELRODRAFT_175204"/>
<evidence type="ECO:0000256" key="1">
    <source>
        <dbReference type="SAM" id="Phobius"/>
    </source>
</evidence>
<name>T1F901_HELRO</name>
<dbReference type="HOGENOM" id="CLU_1344570_0_0_1"/>
<dbReference type="InParanoid" id="T1F901"/>
<evidence type="ECO:0000313" key="3">
    <source>
        <dbReference type="EnsemblMetazoa" id="HelroP175204"/>
    </source>
</evidence>
<reference evidence="2 4" key="2">
    <citation type="journal article" date="2013" name="Nature">
        <title>Insights into bilaterian evolution from three spiralian genomes.</title>
        <authorList>
            <person name="Simakov O."/>
            <person name="Marletaz F."/>
            <person name="Cho S.J."/>
            <person name="Edsinger-Gonzales E."/>
            <person name="Havlak P."/>
            <person name="Hellsten U."/>
            <person name="Kuo D.H."/>
            <person name="Larsson T."/>
            <person name="Lv J."/>
            <person name="Arendt D."/>
            <person name="Savage R."/>
            <person name="Osoegawa K."/>
            <person name="de Jong P."/>
            <person name="Grimwood J."/>
            <person name="Chapman J.A."/>
            <person name="Shapiro H."/>
            <person name="Aerts A."/>
            <person name="Otillar R.P."/>
            <person name="Terry A.Y."/>
            <person name="Boore J.L."/>
            <person name="Grigoriev I.V."/>
            <person name="Lindberg D.R."/>
            <person name="Seaver E.C."/>
            <person name="Weisblat D.A."/>
            <person name="Putnam N.H."/>
            <person name="Rokhsar D.S."/>
        </authorList>
    </citation>
    <scope>NUCLEOTIDE SEQUENCE</scope>
</reference>
<keyword evidence="1" id="KW-1133">Transmembrane helix</keyword>
<dbReference type="EMBL" id="KB096830">
    <property type="protein sequence ID" value="ESO01176.1"/>
    <property type="molecule type" value="Genomic_DNA"/>
</dbReference>
<dbReference type="CTD" id="20205300"/>
<dbReference type="Proteomes" id="UP000015101">
    <property type="component" value="Unassembled WGS sequence"/>
</dbReference>
<evidence type="ECO:0000313" key="2">
    <source>
        <dbReference type="EMBL" id="ESO01176.1"/>
    </source>
</evidence>
<sequence length="204" mass="23013">MRCSEKPGKKELNHKNGANEITSANAYLVAKKLWKQALPPFFRTCGINFFFHFVAFSILLFMMFKHGSDPSPGGGQTTANGPTAKQFYAARDVLFAKKGKIVLTAALTEKDGMERRMYGMKYFPSVARLFVIISRRLIPERVANKKIVIRSIQNYFRYQFVIIVIIVSINIAVIINVTSSVEHGMICCVVIHKEGIRSATLRFS</sequence>
<proteinExistence type="predicted"/>
<dbReference type="AlphaFoldDB" id="T1F901"/>
<protein>
    <submittedName>
        <fullName evidence="2 3">Uncharacterized protein</fullName>
    </submittedName>
</protein>
<feature type="transmembrane region" description="Helical" evidence="1">
    <location>
        <begin position="158"/>
        <end position="178"/>
    </location>
</feature>
<keyword evidence="4" id="KW-1185">Reference proteome</keyword>
<reference evidence="3" key="3">
    <citation type="submission" date="2015-06" db="UniProtKB">
        <authorList>
            <consortium name="EnsemblMetazoa"/>
        </authorList>
    </citation>
    <scope>IDENTIFICATION</scope>
</reference>
<gene>
    <name evidence="3" type="primary">20205300</name>
    <name evidence="2" type="ORF">HELRODRAFT_175204</name>
</gene>
<dbReference type="RefSeq" id="XP_009020888.1">
    <property type="nucleotide sequence ID" value="XM_009022640.1"/>
</dbReference>
<dbReference type="EnsemblMetazoa" id="HelroT175204">
    <property type="protein sequence ID" value="HelroP175204"/>
    <property type="gene ID" value="HelroG175204"/>
</dbReference>